<evidence type="ECO:0000256" key="1">
    <source>
        <dbReference type="SAM" id="Phobius"/>
    </source>
</evidence>
<dbReference type="EMBL" id="MPUJ01000019">
    <property type="protein sequence ID" value="ONK01973.1"/>
    <property type="molecule type" value="Genomic_DNA"/>
</dbReference>
<organism evidence="2 3">
    <name type="scientific">Pectobacterium actinidiae</name>
    <dbReference type="NCBI Taxonomy" id="1507808"/>
    <lineage>
        <taxon>Bacteria</taxon>
        <taxon>Pseudomonadati</taxon>
        <taxon>Pseudomonadota</taxon>
        <taxon>Gammaproteobacteria</taxon>
        <taxon>Enterobacterales</taxon>
        <taxon>Pectobacteriaceae</taxon>
        <taxon>Pectobacterium</taxon>
    </lineage>
</organism>
<feature type="transmembrane region" description="Helical" evidence="1">
    <location>
        <begin position="56"/>
        <end position="74"/>
    </location>
</feature>
<dbReference type="Pfam" id="PF10840">
    <property type="entry name" value="DUF2645"/>
    <property type="match status" value="1"/>
</dbReference>
<dbReference type="InterPro" id="IPR022553">
    <property type="entry name" value="DUF2645"/>
</dbReference>
<evidence type="ECO:0000313" key="3">
    <source>
        <dbReference type="Proteomes" id="UP000189286"/>
    </source>
</evidence>
<dbReference type="Proteomes" id="UP000189286">
    <property type="component" value="Unassembled WGS sequence"/>
</dbReference>
<comment type="caution">
    <text evidence="2">The sequence shown here is derived from an EMBL/GenBank/DDBJ whole genome shotgun (WGS) entry which is preliminary data.</text>
</comment>
<dbReference type="RefSeq" id="WP_039364152.1">
    <property type="nucleotide sequence ID" value="NZ_CP097896.1"/>
</dbReference>
<evidence type="ECO:0000313" key="2">
    <source>
        <dbReference type="EMBL" id="ONK01973.1"/>
    </source>
</evidence>
<keyword evidence="1" id="KW-0472">Membrane</keyword>
<name>A0A1V2QZ67_9GAMM</name>
<protein>
    <submittedName>
        <fullName evidence="2">DUF2645 domain-containing protein</fullName>
    </submittedName>
</protein>
<sequence length="110" mass="12485">MNISKEKIVDAISMVGYFVFAYFALELFSINKYDWMMESGDSICSIPHQSLSNRTLQAGVAALFLLTPLLIALARNIYMKNRYKTVYYTAGILCVTLYGVWIFFGQLALC</sequence>
<feature type="transmembrane region" description="Helical" evidence="1">
    <location>
        <begin position="12"/>
        <end position="30"/>
    </location>
</feature>
<accession>A0A1V2QZ67</accession>
<dbReference type="AlphaFoldDB" id="A0A1V2QZ67"/>
<gene>
    <name evidence="2" type="ORF">BSK71_19270</name>
</gene>
<keyword evidence="1" id="KW-1133">Transmembrane helix</keyword>
<keyword evidence="1" id="KW-0812">Transmembrane</keyword>
<dbReference type="OrthoDB" id="6497428at2"/>
<feature type="transmembrane region" description="Helical" evidence="1">
    <location>
        <begin position="86"/>
        <end position="104"/>
    </location>
</feature>
<reference evidence="3" key="1">
    <citation type="submission" date="2016-11" db="EMBL/GenBank/DDBJ databases">
        <authorList>
            <person name="Panda P."/>
            <person name="Visnovsky S."/>
            <person name="Pitman A."/>
        </authorList>
    </citation>
    <scope>NUCLEOTIDE SEQUENCE [LARGE SCALE GENOMIC DNA]</scope>
    <source>
        <strain evidence="3">ICMP 9972</strain>
    </source>
</reference>
<proteinExistence type="predicted"/>